<name>A0ABW0P3R8_9HYPH</name>
<keyword evidence="1" id="KW-1133">Transmembrane helix</keyword>
<reference evidence="3" key="1">
    <citation type="journal article" date="2019" name="Int. J. Syst. Evol. Microbiol.">
        <title>The Global Catalogue of Microorganisms (GCM) 10K type strain sequencing project: providing services to taxonomists for standard genome sequencing and annotation.</title>
        <authorList>
            <consortium name="The Broad Institute Genomics Platform"/>
            <consortium name="The Broad Institute Genome Sequencing Center for Infectious Disease"/>
            <person name="Wu L."/>
            <person name="Ma J."/>
        </authorList>
    </citation>
    <scope>NUCLEOTIDE SEQUENCE [LARGE SCALE GENOMIC DNA]</scope>
    <source>
        <strain evidence="3">CCUG 43117</strain>
    </source>
</reference>
<evidence type="ECO:0000313" key="2">
    <source>
        <dbReference type="EMBL" id="MFC5507060.1"/>
    </source>
</evidence>
<sequence>MLTLGLFADMAEVALGNALAAVFQSPTDPPDIAVFTAAIFTGGAVAAPLVGLLGDHAASTFLANHDVRSGM</sequence>
<organism evidence="2 3">
    <name type="scientific">Bosea massiliensis</name>
    <dbReference type="NCBI Taxonomy" id="151419"/>
    <lineage>
        <taxon>Bacteria</taxon>
        <taxon>Pseudomonadati</taxon>
        <taxon>Pseudomonadota</taxon>
        <taxon>Alphaproteobacteria</taxon>
        <taxon>Hyphomicrobiales</taxon>
        <taxon>Boseaceae</taxon>
        <taxon>Bosea</taxon>
    </lineage>
</organism>
<evidence type="ECO:0008006" key="4">
    <source>
        <dbReference type="Google" id="ProtNLM"/>
    </source>
</evidence>
<evidence type="ECO:0000313" key="3">
    <source>
        <dbReference type="Proteomes" id="UP001596060"/>
    </source>
</evidence>
<comment type="caution">
    <text evidence="2">The sequence shown here is derived from an EMBL/GenBank/DDBJ whole genome shotgun (WGS) entry which is preliminary data.</text>
</comment>
<keyword evidence="1" id="KW-0812">Transmembrane</keyword>
<dbReference type="RefSeq" id="WP_066719072.1">
    <property type="nucleotide sequence ID" value="NZ_JBHSLU010000061.1"/>
</dbReference>
<evidence type="ECO:0000256" key="1">
    <source>
        <dbReference type="SAM" id="Phobius"/>
    </source>
</evidence>
<accession>A0ABW0P3R8</accession>
<dbReference type="EMBL" id="JBHSLU010000061">
    <property type="protein sequence ID" value="MFC5507060.1"/>
    <property type="molecule type" value="Genomic_DNA"/>
</dbReference>
<keyword evidence="1" id="KW-0472">Membrane</keyword>
<gene>
    <name evidence="2" type="ORF">ACFPN9_17625</name>
</gene>
<feature type="transmembrane region" description="Helical" evidence="1">
    <location>
        <begin position="32"/>
        <end position="53"/>
    </location>
</feature>
<dbReference type="Proteomes" id="UP001596060">
    <property type="component" value="Unassembled WGS sequence"/>
</dbReference>
<keyword evidence="3" id="KW-1185">Reference proteome</keyword>
<proteinExistence type="predicted"/>
<protein>
    <recommendedName>
        <fullName evidence="4">MFS transporter</fullName>
    </recommendedName>
</protein>